<protein>
    <submittedName>
        <fullName evidence="1">Helix-turn-helix domain-containing protein</fullName>
    </submittedName>
</protein>
<evidence type="ECO:0000313" key="2">
    <source>
        <dbReference type="Proteomes" id="UP001225378"/>
    </source>
</evidence>
<proteinExistence type="predicted"/>
<dbReference type="AlphaFoldDB" id="A0AAU7NWM7"/>
<gene>
    <name evidence="1" type="ORF">Q9L42_004615</name>
</gene>
<evidence type="ECO:0000313" key="1">
    <source>
        <dbReference type="EMBL" id="XBS21412.1"/>
    </source>
</evidence>
<dbReference type="RefSeq" id="WP_305909598.1">
    <property type="nucleotide sequence ID" value="NZ_CP157743.1"/>
</dbReference>
<dbReference type="EMBL" id="CP157743">
    <property type="protein sequence ID" value="XBS21412.1"/>
    <property type="molecule type" value="Genomic_DNA"/>
</dbReference>
<keyword evidence="2" id="KW-1185">Reference proteome</keyword>
<accession>A0AAU7NWM7</accession>
<dbReference type="KEGG" id="mech:Q9L42_004615"/>
<organism evidence="1 2">
    <name type="scientific">Methylomarinum roseum</name>
    <dbReference type="NCBI Taxonomy" id="3067653"/>
    <lineage>
        <taxon>Bacteria</taxon>
        <taxon>Pseudomonadati</taxon>
        <taxon>Pseudomonadota</taxon>
        <taxon>Gammaproteobacteria</taxon>
        <taxon>Methylococcales</taxon>
        <taxon>Methylococcaceae</taxon>
        <taxon>Methylomarinum</taxon>
    </lineage>
</organism>
<sequence length="61" mass="7191">MSDVLLCTKEVSKRYGFTMAWLEQQRWRGTGPKYIKIGRMVKYRVADIEEYLKSCEVKPCA</sequence>
<reference evidence="1 2" key="1">
    <citation type="journal article" date="2024" name="Microbiology">
        <title>Methylomarinum rosea sp. nov., a novel halophilic methanotrophic bacterium from the hypersaline Lake Elton.</title>
        <authorList>
            <person name="Suleimanov R.Z."/>
            <person name="Oshkin I.Y."/>
            <person name="Danilova O.V."/>
            <person name="Suzina N.E."/>
            <person name="Dedysh S.N."/>
        </authorList>
    </citation>
    <scope>NUCLEOTIDE SEQUENCE [LARGE SCALE GENOMIC DNA]</scope>
    <source>
        <strain evidence="1 2">Ch1-1</strain>
    </source>
</reference>
<name>A0AAU7NWM7_9GAMM</name>
<dbReference type="Proteomes" id="UP001225378">
    <property type="component" value="Chromosome"/>
</dbReference>